<keyword evidence="2" id="KW-0560">Oxidoreductase</keyword>
<dbReference type="PANTHER" id="PTHR47706">
    <property type="entry name" value="NMRA-LIKE FAMILY PROTEIN"/>
    <property type="match status" value="1"/>
</dbReference>
<proteinExistence type="predicted"/>
<gene>
    <name evidence="4" type="ORF">GGX14DRAFT_432960</name>
</gene>
<reference evidence="4" key="1">
    <citation type="submission" date="2023-03" db="EMBL/GenBank/DDBJ databases">
        <title>Massive genome expansion in bonnet fungi (Mycena s.s.) driven by repeated elements and novel gene families across ecological guilds.</title>
        <authorList>
            <consortium name="Lawrence Berkeley National Laboratory"/>
            <person name="Harder C.B."/>
            <person name="Miyauchi S."/>
            <person name="Viragh M."/>
            <person name="Kuo A."/>
            <person name="Thoen E."/>
            <person name="Andreopoulos B."/>
            <person name="Lu D."/>
            <person name="Skrede I."/>
            <person name="Drula E."/>
            <person name="Henrissat B."/>
            <person name="Morin E."/>
            <person name="Kohler A."/>
            <person name="Barry K."/>
            <person name="LaButti K."/>
            <person name="Morin E."/>
            <person name="Salamov A."/>
            <person name="Lipzen A."/>
            <person name="Mereny Z."/>
            <person name="Hegedus B."/>
            <person name="Baldrian P."/>
            <person name="Stursova M."/>
            <person name="Weitz H."/>
            <person name="Taylor A."/>
            <person name="Grigoriev I.V."/>
            <person name="Nagy L.G."/>
            <person name="Martin F."/>
            <person name="Kauserud H."/>
        </authorList>
    </citation>
    <scope>NUCLEOTIDE SEQUENCE</scope>
    <source>
        <strain evidence="4">9144</strain>
    </source>
</reference>
<dbReference type="AlphaFoldDB" id="A0AAD6VRN7"/>
<accession>A0AAD6VRN7</accession>
<evidence type="ECO:0000256" key="2">
    <source>
        <dbReference type="ARBA" id="ARBA00023002"/>
    </source>
</evidence>
<dbReference type="PANTHER" id="PTHR47706:SF9">
    <property type="entry name" value="NMRA-LIKE DOMAIN-CONTAINING PROTEIN-RELATED"/>
    <property type="match status" value="1"/>
</dbReference>
<dbReference type="InterPro" id="IPR008030">
    <property type="entry name" value="NmrA-like"/>
</dbReference>
<name>A0AAD6VRN7_9AGAR</name>
<dbReference type="EMBL" id="JARJCW010000010">
    <property type="protein sequence ID" value="KAJ7220040.1"/>
    <property type="molecule type" value="Genomic_DNA"/>
</dbReference>
<dbReference type="SUPFAM" id="SSF51735">
    <property type="entry name" value="NAD(P)-binding Rossmann-fold domains"/>
    <property type="match status" value="1"/>
</dbReference>
<evidence type="ECO:0000256" key="1">
    <source>
        <dbReference type="ARBA" id="ARBA00022857"/>
    </source>
</evidence>
<sequence>MSAYKSFAVVGGGLVGLPVVRALVAKKVSVVLLSRPESSAKNVPPGVQVEKVDYNNVAATAAIFRKHKVDVVLSTVATTAAGTLTSLVDAAKLAEIKLFVPSEYGLPTDGQTEGALGDKNKLAAYLKDVGVPSTRIFTGMFIEFIPWISGYTDNGKITIVGNGEAPLSCTAVEDIAGIEEEYTSASTSTLTSFKLQNSLHTY</sequence>
<dbReference type="InterPro" id="IPR036291">
    <property type="entry name" value="NAD(P)-bd_dom_sf"/>
</dbReference>
<keyword evidence="5" id="KW-1185">Reference proteome</keyword>
<keyword evidence="1" id="KW-0521">NADP</keyword>
<comment type="caution">
    <text evidence="4">The sequence shown here is derived from an EMBL/GenBank/DDBJ whole genome shotgun (WGS) entry which is preliminary data.</text>
</comment>
<feature type="domain" description="NmrA-like" evidence="3">
    <location>
        <begin position="8"/>
        <end position="143"/>
    </location>
</feature>
<evidence type="ECO:0000259" key="3">
    <source>
        <dbReference type="Pfam" id="PF05368"/>
    </source>
</evidence>
<dbReference type="InterPro" id="IPR051609">
    <property type="entry name" value="NmrA/Isoflavone_reductase-like"/>
</dbReference>
<protein>
    <recommendedName>
        <fullName evidence="3">NmrA-like domain-containing protein</fullName>
    </recommendedName>
</protein>
<dbReference type="Gene3D" id="3.40.50.720">
    <property type="entry name" value="NAD(P)-binding Rossmann-like Domain"/>
    <property type="match status" value="1"/>
</dbReference>
<evidence type="ECO:0000313" key="4">
    <source>
        <dbReference type="EMBL" id="KAJ7220040.1"/>
    </source>
</evidence>
<organism evidence="4 5">
    <name type="scientific">Mycena pura</name>
    <dbReference type="NCBI Taxonomy" id="153505"/>
    <lineage>
        <taxon>Eukaryota</taxon>
        <taxon>Fungi</taxon>
        <taxon>Dikarya</taxon>
        <taxon>Basidiomycota</taxon>
        <taxon>Agaricomycotina</taxon>
        <taxon>Agaricomycetes</taxon>
        <taxon>Agaricomycetidae</taxon>
        <taxon>Agaricales</taxon>
        <taxon>Marasmiineae</taxon>
        <taxon>Mycenaceae</taxon>
        <taxon>Mycena</taxon>
    </lineage>
</organism>
<dbReference type="Pfam" id="PF05368">
    <property type="entry name" value="NmrA"/>
    <property type="match status" value="1"/>
</dbReference>
<dbReference type="Proteomes" id="UP001219525">
    <property type="component" value="Unassembled WGS sequence"/>
</dbReference>
<dbReference type="GO" id="GO:0016491">
    <property type="term" value="F:oxidoreductase activity"/>
    <property type="evidence" value="ECO:0007669"/>
    <property type="project" value="UniProtKB-KW"/>
</dbReference>
<evidence type="ECO:0000313" key="5">
    <source>
        <dbReference type="Proteomes" id="UP001219525"/>
    </source>
</evidence>